<evidence type="ECO:0000256" key="6">
    <source>
        <dbReference type="ARBA" id="ARBA00022840"/>
    </source>
</evidence>
<keyword evidence="6" id="KW-0067">ATP-binding</keyword>
<dbReference type="GO" id="GO:0005524">
    <property type="term" value="F:ATP binding"/>
    <property type="evidence" value="ECO:0007669"/>
    <property type="project" value="UniProtKB-KW"/>
</dbReference>
<comment type="catalytic activity">
    <reaction evidence="10">
        <text>L-seryl-[protein] + ATP = O-phospho-L-seryl-[protein] + ADP + H(+)</text>
        <dbReference type="Rhea" id="RHEA:17989"/>
        <dbReference type="Rhea" id="RHEA-COMP:9863"/>
        <dbReference type="Rhea" id="RHEA-COMP:11604"/>
        <dbReference type="ChEBI" id="CHEBI:15378"/>
        <dbReference type="ChEBI" id="CHEBI:29999"/>
        <dbReference type="ChEBI" id="CHEBI:30616"/>
        <dbReference type="ChEBI" id="CHEBI:83421"/>
        <dbReference type="ChEBI" id="CHEBI:456216"/>
        <dbReference type="EC" id="2.7.12.2"/>
    </reaction>
</comment>
<dbReference type="SUPFAM" id="SSF56112">
    <property type="entry name" value="Protein kinase-like (PK-like)"/>
    <property type="match status" value="1"/>
</dbReference>
<feature type="compositionally biased region" description="Gly residues" evidence="13">
    <location>
        <begin position="836"/>
        <end position="845"/>
    </location>
</feature>
<evidence type="ECO:0000256" key="8">
    <source>
        <dbReference type="ARBA" id="ARBA00038035"/>
    </source>
</evidence>
<dbReference type="Proteomes" id="UP000678499">
    <property type="component" value="Unassembled WGS sequence"/>
</dbReference>
<comment type="similarity">
    <text evidence="8">Belongs to the protein kinase superfamily. STE Ser/Thr protein kinase family. MAP kinase kinase subfamily.</text>
</comment>
<dbReference type="PROSITE" id="PS50011">
    <property type="entry name" value="PROTEIN_KINASE_DOM"/>
    <property type="match status" value="1"/>
</dbReference>
<dbReference type="FunFam" id="3.30.200.20:FF:000040">
    <property type="entry name" value="Dual specificity mitogen-activated protein kinase kinase"/>
    <property type="match status" value="1"/>
</dbReference>
<feature type="region of interest" description="Disordered" evidence="13">
    <location>
        <begin position="778"/>
        <end position="864"/>
    </location>
</feature>
<dbReference type="AlphaFoldDB" id="A0A7R9BKG4"/>
<evidence type="ECO:0000256" key="5">
    <source>
        <dbReference type="ARBA" id="ARBA00022777"/>
    </source>
</evidence>
<feature type="compositionally biased region" description="Low complexity" evidence="13">
    <location>
        <begin position="428"/>
        <end position="441"/>
    </location>
</feature>
<evidence type="ECO:0000256" key="7">
    <source>
        <dbReference type="ARBA" id="ARBA00023137"/>
    </source>
</evidence>
<evidence type="ECO:0000259" key="14">
    <source>
        <dbReference type="PROSITE" id="PS50011"/>
    </source>
</evidence>
<evidence type="ECO:0000256" key="9">
    <source>
        <dbReference type="ARBA" id="ARBA00038999"/>
    </source>
</evidence>
<dbReference type="SMART" id="SM00220">
    <property type="entry name" value="S_TKc"/>
    <property type="match status" value="1"/>
</dbReference>
<reference evidence="15" key="1">
    <citation type="submission" date="2020-11" db="EMBL/GenBank/DDBJ databases">
        <authorList>
            <person name="Tran Van P."/>
        </authorList>
    </citation>
    <scope>NUCLEOTIDE SEQUENCE</scope>
</reference>
<dbReference type="InterPro" id="IPR000719">
    <property type="entry name" value="Prot_kinase_dom"/>
</dbReference>
<feature type="compositionally biased region" description="Polar residues" evidence="13">
    <location>
        <begin position="641"/>
        <end position="656"/>
    </location>
</feature>
<keyword evidence="2" id="KW-0597">Phosphoprotein</keyword>
<comment type="catalytic activity">
    <reaction evidence="11">
        <text>L-threonyl-[protein] + ATP = O-phospho-L-threonyl-[protein] + ADP + H(+)</text>
        <dbReference type="Rhea" id="RHEA:46608"/>
        <dbReference type="Rhea" id="RHEA-COMP:11060"/>
        <dbReference type="Rhea" id="RHEA-COMP:11605"/>
        <dbReference type="ChEBI" id="CHEBI:15378"/>
        <dbReference type="ChEBI" id="CHEBI:30013"/>
        <dbReference type="ChEBI" id="CHEBI:30616"/>
        <dbReference type="ChEBI" id="CHEBI:61977"/>
        <dbReference type="ChEBI" id="CHEBI:456216"/>
        <dbReference type="EC" id="2.7.12.2"/>
    </reaction>
</comment>
<evidence type="ECO:0000256" key="2">
    <source>
        <dbReference type="ARBA" id="ARBA00022553"/>
    </source>
</evidence>
<dbReference type="InterPro" id="IPR008271">
    <property type="entry name" value="Ser/Thr_kinase_AS"/>
</dbReference>
<keyword evidence="16" id="KW-1185">Reference proteome</keyword>
<dbReference type="Pfam" id="PF00069">
    <property type="entry name" value="Pkinase"/>
    <property type="match status" value="1"/>
</dbReference>
<keyword evidence="7" id="KW-0829">Tyrosine-protein kinase</keyword>
<feature type="region of interest" description="Disordered" evidence="13">
    <location>
        <begin position="691"/>
        <end position="748"/>
    </location>
</feature>
<evidence type="ECO:0000256" key="12">
    <source>
        <dbReference type="ARBA" id="ARBA00051693"/>
    </source>
</evidence>
<proteinExistence type="inferred from homology"/>
<dbReference type="GO" id="GO:0004713">
    <property type="term" value="F:protein tyrosine kinase activity"/>
    <property type="evidence" value="ECO:0007669"/>
    <property type="project" value="UniProtKB-KW"/>
</dbReference>
<dbReference type="OrthoDB" id="10252354at2759"/>
<dbReference type="GO" id="GO:0004674">
    <property type="term" value="F:protein serine/threonine kinase activity"/>
    <property type="evidence" value="ECO:0007669"/>
    <property type="project" value="UniProtKB-KW"/>
</dbReference>
<dbReference type="GO" id="GO:0010508">
    <property type="term" value="P:positive regulation of autophagy"/>
    <property type="evidence" value="ECO:0007669"/>
    <property type="project" value="UniProtKB-ARBA"/>
</dbReference>
<feature type="compositionally biased region" description="Low complexity" evidence="13">
    <location>
        <begin position="396"/>
        <end position="406"/>
    </location>
</feature>
<dbReference type="PROSITE" id="PS00108">
    <property type="entry name" value="PROTEIN_KINASE_ST"/>
    <property type="match status" value="1"/>
</dbReference>
<dbReference type="EC" id="2.7.12.2" evidence="9"/>
<evidence type="ECO:0000256" key="1">
    <source>
        <dbReference type="ARBA" id="ARBA00022527"/>
    </source>
</evidence>
<dbReference type="PANTHER" id="PTHR47238:SF2">
    <property type="entry name" value="DUAL SPECIFICITY MITOGEN-ACTIVATED PROTEIN KINASE KINASE HEMIPTEROUS"/>
    <property type="match status" value="1"/>
</dbReference>
<feature type="domain" description="Protein kinase" evidence="14">
    <location>
        <begin position="109"/>
        <end position="369"/>
    </location>
</feature>
<dbReference type="GO" id="GO:0004708">
    <property type="term" value="F:MAP kinase kinase activity"/>
    <property type="evidence" value="ECO:0007669"/>
    <property type="project" value="UniProtKB-EC"/>
</dbReference>
<dbReference type="GO" id="GO:0006950">
    <property type="term" value="P:response to stress"/>
    <property type="evidence" value="ECO:0007669"/>
    <property type="project" value="UniProtKB-ARBA"/>
</dbReference>
<evidence type="ECO:0000256" key="3">
    <source>
        <dbReference type="ARBA" id="ARBA00022679"/>
    </source>
</evidence>
<feature type="compositionally biased region" description="Polar residues" evidence="13">
    <location>
        <begin position="578"/>
        <end position="592"/>
    </location>
</feature>
<feature type="region of interest" description="Disordered" evidence="13">
    <location>
        <begin position="578"/>
        <end position="669"/>
    </location>
</feature>
<organism evidence="15">
    <name type="scientific">Notodromas monacha</name>
    <dbReference type="NCBI Taxonomy" id="399045"/>
    <lineage>
        <taxon>Eukaryota</taxon>
        <taxon>Metazoa</taxon>
        <taxon>Ecdysozoa</taxon>
        <taxon>Arthropoda</taxon>
        <taxon>Crustacea</taxon>
        <taxon>Oligostraca</taxon>
        <taxon>Ostracoda</taxon>
        <taxon>Podocopa</taxon>
        <taxon>Podocopida</taxon>
        <taxon>Cypridocopina</taxon>
        <taxon>Cypridoidea</taxon>
        <taxon>Cyprididae</taxon>
        <taxon>Notodromas</taxon>
    </lineage>
</organism>
<keyword evidence="4" id="KW-0547">Nucleotide-binding</keyword>
<gene>
    <name evidence="15" type="ORF">NMOB1V02_LOCUS3457</name>
</gene>
<comment type="catalytic activity">
    <reaction evidence="12">
        <text>L-tyrosyl-[protein] + ATP = O-phospho-L-tyrosyl-[protein] + ADP + H(+)</text>
        <dbReference type="Rhea" id="RHEA:10596"/>
        <dbReference type="Rhea" id="RHEA-COMP:10136"/>
        <dbReference type="Rhea" id="RHEA-COMP:20101"/>
        <dbReference type="ChEBI" id="CHEBI:15378"/>
        <dbReference type="ChEBI" id="CHEBI:30616"/>
        <dbReference type="ChEBI" id="CHEBI:46858"/>
        <dbReference type="ChEBI" id="CHEBI:61978"/>
        <dbReference type="ChEBI" id="CHEBI:456216"/>
        <dbReference type="EC" id="2.7.12.2"/>
    </reaction>
</comment>
<dbReference type="InterPro" id="IPR052468">
    <property type="entry name" value="Dual_spec_MAPK_kinase"/>
</dbReference>
<dbReference type="Gene3D" id="1.10.510.10">
    <property type="entry name" value="Transferase(Phosphotransferase) domain 1"/>
    <property type="match status" value="1"/>
</dbReference>
<feature type="compositionally biased region" description="Gly residues" evidence="13">
    <location>
        <begin position="695"/>
        <end position="727"/>
    </location>
</feature>
<evidence type="ECO:0000256" key="4">
    <source>
        <dbReference type="ARBA" id="ARBA00022741"/>
    </source>
</evidence>
<dbReference type="EMBL" id="CAJPEX010000459">
    <property type="protein sequence ID" value="CAG0915820.1"/>
    <property type="molecule type" value="Genomic_DNA"/>
</dbReference>
<dbReference type="PANTHER" id="PTHR47238">
    <property type="entry name" value="MITOGEN-ACTIVATED PROTEIN KINASE KINASE 5"/>
    <property type="match status" value="1"/>
</dbReference>
<evidence type="ECO:0000256" key="13">
    <source>
        <dbReference type="SAM" id="MobiDB-lite"/>
    </source>
</evidence>
<name>A0A7R9BKG4_9CRUS</name>
<evidence type="ECO:0000256" key="11">
    <source>
        <dbReference type="ARBA" id="ARBA00049299"/>
    </source>
</evidence>
<dbReference type="FunFam" id="1.10.510.10:FF:000432">
    <property type="entry name" value="mitogen-activated protein kinase kinase 3"/>
    <property type="match status" value="1"/>
</dbReference>
<keyword evidence="3" id="KW-0808">Transferase</keyword>
<evidence type="ECO:0000256" key="10">
    <source>
        <dbReference type="ARBA" id="ARBA00049014"/>
    </source>
</evidence>
<protein>
    <recommendedName>
        <fullName evidence="9">mitogen-activated protein kinase kinase</fullName>
        <ecNumber evidence="9">2.7.12.2</ecNumber>
    </recommendedName>
</protein>
<feature type="compositionally biased region" description="Low complexity" evidence="13">
    <location>
        <begin position="731"/>
        <end position="743"/>
    </location>
</feature>
<feature type="region of interest" description="Disordered" evidence="13">
    <location>
        <begin position="1"/>
        <end position="21"/>
    </location>
</feature>
<accession>A0A7R9BKG4</accession>
<evidence type="ECO:0000313" key="15">
    <source>
        <dbReference type="EMBL" id="CAD7275668.1"/>
    </source>
</evidence>
<sequence>MRSHADDEAEAGNQFRRGFKPDLPLNVNNAGMARPNHLNLQGLSHGRPGGNSGRKKMQLTFQGSPSVTLREPVKSPEAIDIEAKLHEIMKLTDILTIDGRKYRATIEELEHLGDLGNGTCGHVVKMFHRSSRTTVAVKQMRRTGNRDESKRIIMDLEVVLKSHDCPYIVTCLGCFIRESEVWICMELMSTCLDKLLKKCRQPFPEDILGKISVATVKALNYLKVEHGVIHRDVKPSNILLDKKGNVKLCDFGISGRLVDSKAKTRNAGCAAYMAPERIDPPNPDRPDYDIRADVWSLGITLVELATGQFPYNDCKSDFEVLSRVLNDEPPSLPPDAGFSRQFQSFVRDCLTKDYEARPKYKRLLEHAFIKKYEQEHVDVASWFDNICRQADQTAMNSSSSVNNSSSMRKDQQPPFPPHLHSNAKKFVSTAASASPKIAPKPSTREASEMFTSPDGRMSSSGCLMMAASPHATRRSARDASPAPRRKFAVENSPVPPRRLSRENSPAGPRSLPPPFMPFGSLLGPGTGTGSSNASSSEQNTPPSPFVRQNSLTRDAPFYRQCSFRSDGGQFLRQNSLTRQEANSSVFSRQGPQRASAGMLRPIPRRNSLSPTEPGPPPRAPVAAVPASTGSCNSLGTGGFPPTSTAYSNSRDPSPQCASRVPRSGSNFLETNVTFYPGRNLYVVQRSRESLAQGASNGGGGGGGGGGSGGGGGNSPGTGPGGGGGGGLPPRAGSAEPSSSASSFAGGGSAAAGIATHYMKKGGDRISAWLKRLPFGVDRGSAKPSGSDQQAHGSGKWFQPSPNARRRLSDSTAIEPGGGGGGGYHSQISGTTADFKTGGGGGGGGSSSNSSSGNHPHPHHVSRLQHQVAGVSLSDAYLKPKYTPEPVRKHFFQY</sequence>
<dbReference type="GO" id="GO:0043068">
    <property type="term" value="P:positive regulation of programmed cell death"/>
    <property type="evidence" value="ECO:0007669"/>
    <property type="project" value="UniProtKB-ARBA"/>
</dbReference>
<keyword evidence="1" id="KW-0723">Serine/threonine-protein kinase</keyword>
<dbReference type="InterPro" id="IPR011009">
    <property type="entry name" value="Kinase-like_dom_sf"/>
</dbReference>
<feature type="region of interest" description="Disordered" evidence="13">
    <location>
        <begin position="394"/>
        <end position="552"/>
    </location>
</feature>
<dbReference type="EMBL" id="OA882496">
    <property type="protein sequence ID" value="CAD7275668.1"/>
    <property type="molecule type" value="Genomic_DNA"/>
</dbReference>
<dbReference type="Gene3D" id="3.30.200.20">
    <property type="entry name" value="Phosphorylase Kinase, domain 1"/>
    <property type="match status" value="1"/>
</dbReference>
<keyword evidence="5" id="KW-0418">Kinase</keyword>
<dbReference type="CDD" id="cd06618">
    <property type="entry name" value="PKc_MKK7"/>
    <property type="match status" value="1"/>
</dbReference>
<evidence type="ECO:0000313" key="16">
    <source>
        <dbReference type="Proteomes" id="UP000678499"/>
    </source>
</evidence>